<keyword evidence="7 16" id="KW-0732">Signal</keyword>
<dbReference type="InterPro" id="IPR037066">
    <property type="entry name" value="Plug_dom_sf"/>
</dbReference>
<keyword evidence="8" id="KW-0408">Iron</keyword>
<dbReference type="PANTHER" id="PTHR32552:SF68">
    <property type="entry name" value="FERRICHROME OUTER MEMBRANE TRANSPORTER_PHAGE RECEPTOR"/>
    <property type="match status" value="1"/>
</dbReference>
<evidence type="ECO:0000256" key="4">
    <source>
        <dbReference type="ARBA" id="ARBA00022452"/>
    </source>
</evidence>
<evidence type="ECO:0000256" key="6">
    <source>
        <dbReference type="ARBA" id="ARBA00022692"/>
    </source>
</evidence>
<sequence length="699" mass="78367">MLLKKSVIAMQACGLLALSPQVFAADSTSNNEQETDVVEVHGRALTLYKSNEASLGTRTVTTIDQTPQSIQILTHDLIEDQAANEVTDLFRSMSGVSYFNYGIVKIRGFEQESEVLYDGLKGDPFRTFTIPQLFNIDQVQVLKGPSGSLYGAGEAGGVINYVTKKPTYTPETTLEITGGNKDFLSGSFESSGPANEDGSQRYRIGLYSSGEDSYRNNVEEENQILDVGYAWDINDYTTLTLQYSYFYQLGERLRGVPIDSSGNFLADSSWSSNEPDDYQKFQANIVQAHVDHEVNDWLDSHFAFRAYETKETIKFHQARALVDTDDDGEVDSVSRRYQDQVRYYKGIDLGSYLVGDFGAHTVVVGSDYHFASEDEVFYYSGTTSADSGAESPSYLSLSDPAYDDDISSYVLTLNRDRSTDVNQAGIYAQDQWQATDKLNLVFGARADFMEQKVVDHDDGSDNAYYHDWGYSARVGATYEVNPQFKPYTSYSLGMTPQDASDQVDAADGLLDPEENTQIEIGARSYLFDNRININTALYHIVKENIAYTDDDDLIYAIGDIRSQGFEMDVLAQITPLWVANVSYTYNDLSTTDNENEARALSNSPHNQLGVWTRHEIPALDSSIAFGASYASKQKDRDDNTIKSYTVYDMSWQTQWQDWKFQANVKNLFDKEYAIAGFTTESGAIVGERRRIYLKAAYSF</sequence>
<dbReference type="InterPro" id="IPR010105">
    <property type="entry name" value="TonB_sidphr_rcpt"/>
</dbReference>
<dbReference type="AlphaFoldDB" id="A0AB39HFA2"/>
<dbReference type="InterPro" id="IPR012910">
    <property type="entry name" value="Plug_dom"/>
</dbReference>
<accession>A0AB39HFA2</accession>
<protein>
    <submittedName>
        <fullName evidence="19">TonB-dependent receptor</fullName>
    </submittedName>
</protein>
<dbReference type="KEGG" id="vih:AB0763_11680"/>
<evidence type="ECO:0000313" key="19">
    <source>
        <dbReference type="EMBL" id="XDK24826.1"/>
    </source>
</evidence>
<dbReference type="InterPro" id="IPR039426">
    <property type="entry name" value="TonB-dep_rcpt-like"/>
</dbReference>
<evidence type="ECO:0000256" key="3">
    <source>
        <dbReference type="ARBA" id="ARBA00022448"/>
    </source>
</evidence>
<evidence type="ECO:0000256" key="14">
    <source>
        <dbReference type="PROSITE-ProRule" id="PRU01360"/>
    </source>
</evidence>
<evidence type="ECO:0000256" key="16">
    <source>
        <dbReference type="SAM" id="SignalP"/>
    </source>
</evidence>
<name>A0AB39HFA2_9VIBR</name>
<evidence type="ECO:0000256" key="9">
    <source>
        <dbReference type="ARBA" id="ARBA00023065"/>
    </source>
</evidence>
<dbReference type="InterPro" id="IPR000531">
    <property type="entry name" value="Beta-barrel_TonB"/>
</dbReference>
<gene>
    <name evidence="19" type="ORF">AB0763_11680</name>
</gene>
<feature type="signal peptide" evidence="16">
    <location>
        <begin position="1"/>
        <end position="24"/>
    </location>
</feature>
<comment type="similarity">
    <text evidence="2 14 15">Belongs to the TonB-dependent receptor family.</text>
</comment>
<dbReference type="Gene3D" id="2.40.170.20">
    <property type="entry name" value="TonB-dependent receptor, beta-barrel domain"/>
    <property type="match status" value="1"/>
</dbReference>
<dbReference type="GO" id="GO:0009279">
    <property type="term" value="C:cell outer membrane"/>
    <property type="evidence" value="ECO:0007669"/>
    <property type="project" value="UniProtKB-SubCell"/>
</dbReference>
<dbReference type="Pfam" id="PF07715">
    <property type="entry name" value="Plug"/>
    <property type="match status" value="1"/>
</dbReference>
<reference evidence="19" key="1">
    <citation type="submission" date="2024-07" db="EMBL/GenBank/DDBJ databases">
        <title>Genome Analysis of a Potential Novel Vibrio Species Secreting pH- and Thermo-stable Alginate Lyase and its Application in Producing Alginate Oligosaccharides.</title>
        <authorList>
            <person name="Huang H."/>
            <person name="Bao K."/>
        </authorList>
    </citation>
    <scope>NUCLEOTIDE SEQUENCE</scope>
    <source>
        <strain evidence="19">HB236076</strain>
    </source>
</reference>
<evidence type="ECO:0000256" key="13">
    <source>
        <dbReference type="ARBA" id="ARBA00023237"/>
    </source>
</evidence>
<evidence type="ECO:0000256" key="15">
    <source>
        <dbReference type="RuleBase" id="RU003357"/>
    </source>
</evidence>
<feature type="domain" description="TonB-dependent receptor plug" evidence="18">
    <location>
        <begin position="64"/>
        <end position="158"/>
    </location>
</feature>
<evidence type="ECO:0000256" key="11">
    <source>
        <dbReference type="ARBA" id="ARBA00023136"/>
    </source>
</evidence>
<keyword evidence="10 15" id="KW-0798">TonB box</keyword>
<keyword evidence="4 14" id="KW-1134">Transmembrane beta strand</keyword>
<keyword evidence="12 19" id="KW-0675">Receptor</keyword>
<dbReference type="RefSeq" id="WP_306100523.1">
    <property type="nucleotide sequence ID" value="NZ_CP162601.1"/>
</dbReference>
<keyword evidence="3 14" id="KW-0813">Transport</keyword>
<dbReference type="PANTHER" id="PTHR32552">
    <property type="entry name" value="FERRICHROME IRON RECEPTOR-RELATED"/>
    <property type="match status" value="1"/>
</dbReference>
<keyword evidence="9" id="KW-0406">Ion transport</keyword>
<evidence type="ECO:0000256" key="5">
    <source>
        <dbReference type="ARBA" id="ARBA00022496"/>
    </source>
</evidence>
<evidence type="ECO:0000256" key="8">
    <source>
        <dbReference type="ARBA" id="ARBA00023004"/>
    </source>
</evidence>
<dbReference type="InterPro" id="IPR036942">
    <property type="entry name" value="Beta-barrel_TonB_sf"/>
</dbReference>
<feature type="domain" description="TonB-dependent receptor-like beta-barrel" evidence="17">
    <location>
        <begin position="231"/>
        <end position="667"/>
    </location>
</feature>
<dbReference type="Pfam" id="PF00593">
    <property type="entry name" value="TonB_dep_Rec_b-barrel"/>
    <property type="match status" value="1"/>
</dbReference>
<dbReference type="NCBIfam" id="TIGR01783">
    <property type="entry name" value="TonB-siderophor"/>
    <property type="match status" value="1"/>
</dbReference>
<dbReference type="CDD" id="cd01347">
    <property type="entry name" value="ligand_gated_channel"/>
    <property type="match status" value="1"/>
</dbReference>
<evidence type="ECO:0000256" key="7">
    <source>
        <dbReference type="ARBA" id="ARBA00022729"/>
    </source>
</evidence>
<evidence type="ECO:0000256" key="12">
    <source>
        <dbReference type="ARBA" id="ARBA00023170"/>
    </source>
</evidence>
<evidence type="ECO:0000256" key="10">
    <source>
        <dbReference type="ARBA" id="ARBA00023077"/>
    </source>
</evidence>
<proteinExistence type="inferred from homology"/>
<dbReference type="GO" id="GO:0038023">
    <property type="term" value="F:signaling receptor activity"/>
    <property type="evidence" value="ECO:0007669"/>
    <property type="project" value="InterPro"/>
</dbReference>
<organism evidence="19">
    <name type="scientific">Vibrio sp. HB236076</name>
    <dbReference type="NCBI Taxonomy" id="3232307"/>
    <lineage>
        <taxon>Bacteria</taxon>
        <taxon>Pseudomonadati</taxon>
        <taxon>Pseudomonadota</taxon>
        <taxon>Gammaproteobacteria</taxon>
        <taxon>Vibrionales</taxon>
        <taxon>Vibrionaceae</taxon>
        <taxon>Vibrio</taxon>
    </lineage>
</organism>
<keyword evidence="5" id="KW-0410">Iron transport</keyword>
<dbReference type="PROSITE" id="PS52016">
    <property type="entry name" value="TONB_DEPENDENT_REC_3"/>
    <property type="match status" value="1"/>
</dbReference>
<dbReference type="SUPFAM" id="SSF56935">
    <property type="entry name" value="Porins"/>
    <property type="match status" value="1"/>
</dbReference>
<feature type="chain" id="PRO_5044317367" evidence="16">
    <location>
        <begin position="25"/>
        <end position="699"/>
    </location>
</feature>
<keyword evidence="11 14" id="KW-0472">Membrane</keyword>
<dbReference type="GO" id="GO:0015891">
    <property type="term" value="P:siderophore transport"/>
    <property type="evidence" value="ECO:0007669"/>
    <property type="project" value="InterPro"/>
</dbReference>
<evidence type="ECO:0000256" key="1">
    <source>
        <dbReference type="ARBA" id="ARBA00004571"/>
    </source>
</evidence>
<dbReference type="EMBL" id="CP162601">
    <property type="protein sequence ID" value="XDK24826.1"/>
    <property type="molecule type" value="Genomic_DNA"/>
</dbReference>
<keyword evidence="13 14" id="KW-0998">Cell outer membrane</keyword>
<dbReference type="GO" id="GO:0015344">
    <property type="term" value="F:siderophore uptake transmembrane transporter activity"/>
    <property type="evidence" value="ECO:0007669"/>
    <property type="project" value="TreeGrafter"/>
</dbReference>
<keyword evidence="6 14" id="KW-0812">Transmembrane</keyword>
<evidence type="ECO:0000259" key="18">
    <source>
        <dbReference type="Pfam" id="PF07715"/>
    </source>
</evidence>
<dbReference type="Gene3D" id="2.170.130.10">
    <property type="entry name" value="TonB-dependent receptor, plug domain"/>
    <property type="match status" value="1"/>
</dbReference>
<evidence type="ECO:0000256" key="2">
    <source>
        <dbReference type="ARBA" id="ARBA00009810"/>
    </source>
</evidence>
<evidence type="ECO:0000259" key="17">
    <source>
        <dbReference type="Pfam" id="PF00593"/>
    </source>
</evidence>
<comment type="subcellular location">
    <subcellularLocation>
        <location evidence="1 14">Cell outer membrane</location>
        <topology evidence="1 14">Multi-pass membrane protein</topology>
    </subcellularLocation>
</comment>